<dbReference type="AlphaFoldDB" id="A0A9X3AID1"/>
<accession>A0A9X3AID1</accession>
<sequence>MSTLEPLSSSMPEAHTVTGRLGAADVDALENTTRILRALDQKHGGARCLDIVISALSAADALLDSPAGAAVAVRTRTAVADLHNLAGWVYFDAGSHHDALRELGRALELADNGELAANVRYRLGRVFLHHNGPGRASEEFRLGAMALTTRGSALSKAILCANQAWAQAMMGIKDEALVQISRAAEQFEKARRTAVPGWASFFTATDLLSMTGVVYTELAQTSDRRFASLAVPALSAAAADYGPGMPRSKVFCLIALATALLTAGRTGAAMTAGHEALELCPELESVRVLDRFVALGRLVGRFDDRADARHLLERINTFRHAARTT</sequence>
<dbReference type="SUPFAM" id="SSF48452">
    <property type="entry name" value="TPR-like"/>
    <property type="match status" value="1"/>
</dbReference>
<protein>
    <submittedName>
        <fullName evidence="1">Tetratricopeptide repeat protein</fullName>
    </submittedName>
</protein>
<dbReference type="InterPro" id="IPR019734">
    <property type="entry name" value="TPR_rpt"/>
</dbReference>
<evidence type="ECO:0000313" key="1">
    <source>
        <dbReference type="EMBL" id="MCS7482957.1"/>
    </source>
</evidence>
<dbReference type="RefSeq" id="WP_259628422.1">
    <property type="nucleotide sequence ID" value="NZ_JANYMP010000027.1"/>
</dbReference>
<dbReference type="InterPro" id="IPR011990">
    <property type="entry name" value="TPR-like_helical_dom_sf"/>
</dbReference>
<organism evidence="1 2">
    <name type="scientific">Umezawaea endophytica</name>
    <dbReference type="NCBI Taxonomy" id="1654476"/>
    <lineage>
        <taxon>Bacteria</taxon>
        <taxon>Bacillati</taxon>
        <taxon>Actinomycetota</taxon>
        <taxon>Actinomycetes</taxon>
        <taxon>Pseudonocardiales</taxon>
        <taxon>Pseudonocardiaceae</taxon>
        <taxon>Umezawaea</taxon>
    </lineage>
</organism>
<proteinExistence type="predicted"/>
<gene>
    <name evidence="1" type="ORF">NZH93_39430</name>
</gene>
<comment type="caution">
    <text evidence="1">The sequence shown here is derived from an EMBL/GenBank/DDBJ whole genome shotgun (WGS) entry which is preliminary data.</text>
</comment>
<keyword evidence="2" id="KW-1185">Reference proteome</keyword>
<dbReference type="Gene3D" id="1.25.40.10">
    <property type="entry name" value="Tetratricopeptide repeat domain"/>
    <property type="match status" value="1"/>
</dbReference>
<dbReference type="SMART" id="SM00028">
    <property type="entry name" value="TPR"/>
    <property type="match status" value="3"/>
</dbReference>
<evidence type="ECO:0000313" key="2">
    <source>
        <dbReference type="Proteomes" id="UP001141259"/>
    </source>
</evidence>
<reference evidence="1" key="1">
    <citation type="submission" date="2022-08" db="EMBL/GenBank/DDBJ databases">
        <authorList>
            <person name="Tistechok S."/>
            <person name="Samborskyy M."/>
            <person name="Roman I."/>
        </authorList>
    </citation>
    <scope>NUCLEOTIDE SEQUENCE</scope>
    <source>
        <strain evidence="1">DSM 103496</strain>
    </source>
</reference>
<dbReference type="EMBL" id="JANYMP010000027">
    <property type="protein sequence ID" value="MCS7482957.1"/>
    <property type="molecule type" value="Genomic_DNA"/>
</dbReference>
<dbReference type="Proteomes" id="UP001141259">
    <property type="component" value="Unassembled WGS sequence"/>
</dbReference>
<name>A0A9X3AID1_9PSEU</name>